<feature type="domain" description="ABC transporter" evidence="5">
    <location>
        <begin position="3"/>
        <end position="228"/>
    </location>
</feature>
<evidence type="ECO:0000256" key="2">
    <source>
        <dbReference type="ARBA" id="ARBA00022448"/>
    </source>
</evidence>
<dbReference type="SMART" id="SM00382">
    <property type="entry name" value="AAA"/>
    <property type="match status" value="1"/>
</dbReference>
<dbReference type="GO" id="GO:0016887">
    <property type="term" value="F:ATP hydrolysis activity"/>
    <property type="evidence" value="ECO:0007669"/>
    <property type="project" value="InterPro"/>
</dbReference>
<evidence type="ECO:0000256" key="3">
    <source>
        <dbReference type="ARBA" id="ARBA00022741"/>
    </source>
</evidence>
<keyword evidence="3" id="KW-0547">Nucleotide-binding</keyword>
<evidence type="ECO:0000256" key="4">
    <source>
        <dbReference type="ARBA" id="ARBA00022840"/>
    </source>
</evidence>
<evidence type="ECO:0000259" key="5">
    <source>
        <dbReference type="PROSITE" id="PS50893"/>
    </source>
</evidence>
<dbReference type="AlphaFoldDB" id="A0A8J3NGW6"/>
<sequence length="231" mass="24177">MSVRYGPITALANVDFAVAAGELVALVGRNGAGKSSLLRALAGLVAYRGTVEHHPAACPRDRGRVRVAYVAQRATPRWDLPVSVRQVVGTGRLDPRRWWRRPGAGDRQAVDAALRRVGVWSLADRPVQALSGGQAQRVLLARALAQEPDVLLLDEPCEGLDAASTGALVDALTALAADGVAVCCALHEIDLARGAFRRAVAVDRTVLADGPAGEVLSRGRVADLFGLAGTG</sequence>
<dbReference type="PANTHER" id="PTHR42734">
    <property type="entry name" value="METAL TRANSPORT SYSTEM ATP-BINDING PROTEIN TM_0124-RELATED"/>
    <property type="match status" value="1"/>
</dbReference>
<accession>A0A8J3NGW6</accession>
<dbReference type="InterPro" id="IPR027417">
    <property type="entry name" value="P-loop_NTPase"/>
</dbReference>
<keyword evidence="2" id="KW-0813">Transport</keyword>
<dbReference type="InterPro" id="IPR003439">
    <property type="entry name" value="ABC_transporter-like_ATP-bd"/>
</dbReference>
<dbReference type="Pfam" id="PF00005">
    <property type="entry name" value="ABC_tran"/>
    <property type="match status" value="1"/>
</dbReference>
<dbReference type="PANTHER" id="PTHR42734:SF5">
    <property type="entry name" value="IRON TRANSPORT SYSTEM ATP-BINDING PROTEIN HI_0361-RELATED"/>
    <property type="match status" value="1"/>
</dbReference>
<keyword evidence="4 6" id="KW-0067">ATP-binding</keyword>
<dbReference type="PROSITE" id="PS00211">
    <property type="entry name" value="ABC_TRANSPORTER_1"/>
    <property type="match status" value="1"/>
</dbReference>
<dbReference type="Gene3D" id="3.40.50.300">
    <property type="entry name" value="P-loop containing nucleotide triphosphate hydrolases"/>
    <property type="match status" value="1"/>
</dbReference>
<dbReference type="InterPro" id="IPR003593">
    <property type="entry name" value="AAA+_ATPase"/>
</dbReference>
<dbReference type="PROSITE" id="PS50893">
    <property type="entry name" value="ABC_TRANSPORTER_2"/>
    <property type="match status" value="1"/>
</dbReference>
<comment type="caution">
    <text evidence="6">The sequence shown here is derived from an EMBL/GenBank/DDBJ whole genome shotgun (WGS) entry which is preliminary data.</text>
</comment>
<dbReference type="InterPro" id="IPR017871">
    <property type="entry name" value="ABC_transporter-like_CS"/>
</dbReference>
<dbReference type="InterPro" id="IPR050153">
    <property type="entry name" value="Metal_Ion_Import_ABC"/>
</dbReference>
<keyword evidence="7" id="KW-1185">Reference proteome</keyword>
<dbReference type="Proteomes" id="UP000612808">
    <property type="component" value="Unassembled WGS sequence"/>
</dbReference>
<evidence type="ECO:0000313" key="6">
    <source>
        <dbReference type="EMBL" id="GID15314.1"/>
    </source>
</evidence>
<gene>
    <name evidence="6" type="ORF">Aru02nite_62030</name>
</gene>
<protein>
    <submittedName>
        <fullName evidence="6">Manganese ABC transporter ATP-binding protein</fullName>
    </submittedName>
</protein>
<comment type="similarity">
    <text evidence="1">Belongs to the ABC transporter superfamily.</text>
</comment>
<evidence type="ECO:0000313" key="7">
    <source>
        <dbReference type="Proteomes" id="UP000612808"/>
    </source>
</evidence>
<reference evidence="6" key="1">
    <citation type="submission" date="2021-01" db="EMBL/GenBank/DDBJ databases">
        <title>Whole genome shotgun sequence of Actinocatenispora rupis NBRC 107355.</title>
        <authorList>
            <person name="Komaki H."/>
            <person name="Tamura T."/>
        </authorList>
    </citation>
    <scope>NUCLEOTIDE SEQUENCE</scope>
    <source>
        <strain evidence="6">NBRC 107355</strain>
    </source>
</reference>
<organism evidence="6 7">
    <name type="scientific">Actinocatenispora rupis</name>
    <dbReference type="NCBI Taxonomy" id="519421"/>
    <lineage>
        <taxon>Bacteria</taxon>
        <taxon>Bacillati</taxon>
        <taxon>Actinomycetota</taxon>
        <taxon>Actinomycetes</taxon>
        <taxon>Micromonosporales</taxon>
        <taxon>Micromonosporaceae</taxon>
        <taxon>Actinocatenispora</taxon>
    </lineage>
</organism>
<name>A0A8J3NGW6_9ACTN</name>
<evidence type="ECO:0000256" key="1">
    <source>
        <dbReference type="ARBA" id="ARBA00005417"/>
    </source>
</evidence>
<dbReference type="SUPFAM" id="SSF52540">
    <property type="entry name" value="P-loop containing nucleoside triphosphate hydrolases"/>
    <property type="match status" value="1"/>
</dbReference>
<dbReference type="GO" id="GO:0005524">
    <property type="term" value="F:ATP binding"/>
    <property type="evidence" value="ECO:0007669"/>
    <property type="project" value="UniProtKB-KW"/>
</dbReference>
<proteinExistence type="inferred from homology"/>
<dbReference type="EMBL" id="BOMB01000041">
    <property type="protein sequence ID" value="GID15314.1"/>
    <property type="molecule type" value="Genomic_DNA"/>
</dbReference>